<dbReference type="EMBL" id="BAABJX010000024">
    <property type="protein sequence ID" value="GAA4831761.1"/>
    <property type="molecule type" value="Genomic_DNA"/>
</dbReference>
<sequence>MRLFRVAAIIYRLHIAKVIDLQKSELFRTAYYYYEVIMEEISDRVVINVLKGVKTEVRRGNQLFDEVITKVVYPNKSELISYGAQKISRAVHTTYQIYKEDTSDYVEGLVKDVVQHNDEVKSLKLVPIAGNYVAHRIEIAAHEIVMTVIEEILNDLSSPEKVKKVEEVADQAIETFLRDKGGPSLDLEVTDIVCQVIDLLIKQVNVKQWKLRDPDLPDSAEEV</sequence>
<evidence type="ECO:0000313" key="1">
    <source>
        <dbReference type="EMBL" id="GAA4831761.1"/>
    </source>
</evidence>
<comment type="caution">
    <text evidence="1">The sequence shown here is derived from an EMBL/GenBank/DDBJ whole genome shotgun (WGS) entry which is preliminary data.</text>
</comment>
<keyword evidence="2" id="KW-1185">Reference proteome</keyword>
<organism evidence="1 2">
    <name type="scientific">Algivirga pacifica</name>
    <dbReference type="NCBI Taxonomy" id="1162670"/>
    <lineage>
        <taxon>Bacteria</taxon>
        <taxon>Pseudomonadati</taxon>
        <taxon>Bacteroidota</taxon>
        <taxon>Cytophagia</taxon>
        <taxon>Cytophagales</taxon>
        <taxon>Flammeovirgaceae</taxon>
        <taxon>Algivirga</taxon>
    </lineage>
</organism>
<protein>
    <submittedName>
        <fullName evidence="1">Uncharacterized protein</fullName>
    </submittedName>
</protein>
<dbReference type="Proteomes" id="UP001500298">
    <property type="component" value="Unassembled WGS sequence"/>
</dbReference>
<proteinExistence type="predicted"/>
<accession>A0ABP9D7J4</accession>
<name>A0ABP9D7J4_9BACT</name>
<reference evidence="2" key="1">
    <citation type="journal article" date="2019" name="Int. J. Syst. Evol. Microbiol.">
        <title>The Global Catalogue of Microorganisms (GCM) 10K type strain sequencing project: providing services to taxonomists for standard genome sequencing and annotation.</title>
        <authorList>
            <consortium name="The Broad Institute Genomics Platform"/>
            <consortium name="The Broad Institute Genome Sequencing Center for Infectious Disease"/>
            <person name="Wu L."/>
            <person name="Ma J."/>
        </authorList>
    </citation>
    <scope>NUCLEOTIDE SEQUENCE [LARGE SCALE GENOMIC DNA]</scope>
    <source>
        <strain evidence="2">JCM 18326</strain>
    </source>
</reference>
<evidence type="ECO:0000313" key="2">
    <source>
        <dbReference type="Proteomes" id="UP001500298"/>
    </source>
</evidence>
<gene>
    <name evidence="1" type="ORF">GCM10023331_16280</name>
</gene>